<protein>
    <submittedName>
        <fullName evidence="1">DUF3408 domain-containing protein</fullName>
    </submittedName>
</protein>
<dbReference type="AlphaFoldDB" id="A0AAW5N6D1"/>
<dbReference type="Proteomes" id="UP001204579">
    <property type="component" value="Unassembled WGS sequence"/>
</dbReference>
<organism evidence="1 2">
    <name type="scientific">Phocaeicola barnesiae</name>
    <dbReference type="NCBI Taxonomy" id="376804"/>
    <lineage>
        <taxon>Bacteria</taxon>
        <taxon>Pseudomonadati</taxon>
        <taxon>Bacteroidota</taxon>
        <taxon>Bacteroidia</taxon>
        <taxon>Bacteroidales</taxon>
        <taxon>Bacteroidaceae</taxon>
        <taxon>Phocaeicola</taxon>
    </lineage>
</organism>
<proteinExistence type="predicted"/>
<keyword evidence="2" id="KW-1185">Reference proteome</keyword>
<dbReference type="InterPro" id="IPR021823">
    <property type="entry name" value="DUF3408"/>
</dbReference>
<reference evidence="1 2" key="1">
    <citation type="submission" date="2022-08" db="EMBL/GenBank/DDBJ databases">
        <authorList>
            <person name="Zeman M."/>
            <person name="Kubasova T."/>
        </authorList>
    </citation>
    <scope>NUCLEOTIDE SEQUENCE [LARGE SCALE GENOMIC DNA]</scope>
    <source>
        <strain evidence="1 2">ET62</strain>
    </source>
</reference>
<dbReference type="EMBL" id="JANRHJ010000011">
    <property type="protein sequence ID" value="MCR8874378.1"/>
    <property type="molecule type" value="Genomic_DNA"/>
</dbReference>
<dbReference type="Pfam" id="PF11888">
    <property type="entry name" value="DUF3408"/>
    <property type="match status" value="1"/>
</dbReference>
<evidence type="ECO:0000313" key="2">
    <source>
        <dbReference type="Proteomes" id="UP001204579"/>
    </source>
</evidence>
<sequence length="120" mass="13963">MRKKKSLFESLCRKKESGGTILVEKITLGAVPDDREGNAAEDLRMQETYEDLFLNRNETVHRKQTYISCETYSLLARILPMVKEGMTVPAFLDNVLTHHLKTYGEELEELFHRKLDDVKF</sequence>
<name>A0AAW5N6D1_9BACT</name>
<gene>
    <name evidence="1" type="ORF">NW209_10190</name>
</gene>
<evidence type="ECO:0000313" key="1">
    <source>
        <dbReference type="EMBL" id="MCR8874378.1"/>
    </source>
</evidence>
<accession>A0AAW5N6D1</accession>
<comment type="caution">
    <text evidence="1">The sequence shown here is derived from an EMBL/GenBank/DDBJ whole genome shotgun (WGS) entry which is preliminary data.</text>
</comment>
<dbReference type="RefSeq" id="WP_204428951.1">
    <property type="nucleotide sequence ID" value="NZ_JANRHJ010000011.1"/>
</dbReference>